<proteinExistence type="predicted"/>
<dbReference type="PANTHER" id="PTHR33375:SF1">
    <property type="entry name" value="CHROMOSOME-PARTITIONING PROTEIN PARB-RELATED"/>
    <property type="match status" value="1"/>
</dbReference>
<dbReference type="AlphaFoldDB" id="X1CSN1"/>
<dbReference type="GO" id="GO:0003677">
    <property type="term" value="F:DNA binding"/>
    <property type="evidence" value="ECO:0007669"/>
    <property type="project" value="UniProtKB-KW"/>
</dbReference>
<dbReference type="GO" id="GO:0007059">
    <property type="term" value="P:chromosome segregation"/>
    <property type="evidence" value="ECO:0007669"/>
    <property type="project" value="TreeGrafter"/>
</dbReference>
<keyword evidence="2" id="KW-0175">Coiled coil</keyword>
<dbReference type="GO" id="GO:0005694">
    <property type="term" value="C:chromosome"/>
    <property type="evidence" value="ECO:0007669"/>
    <property type="project" value="TreeGrafter"/>
</dbReference>
<feature type="non-terminal residue" evidence="4">
    <location>
        <position position="265"/>
    </location>
</feature>
<evidence type="ECO:0000256" key="2">
    <source>
        <dbReference type="SAM" id="Coils"/>
    </source>
</evidence>
<dbReference type="NCBIfam" id="TIGR00180">
    <property type="entry name" value="parB_part"/>
    <property type="match status" value="1"/>
</dbReference>
<evidence type="ECO:0000259" key="3">
    <source>
        <dbReference type="SMART" id="SM00470"/>
    </source>
</evidence>
<dbReference type="SUPFAM" id="SSF109709">
    <property type="entry name" value="KorB DNA-binding domain-like"/>
    <property type="match status" value="1"/>
</dbReference>
<dbReference type="SMART" id="SM00470">
    <property type="entry name" value="ParB"/>
    <property type="match status" value="1"/>
</dbReference>
<keyword evidence="1" id="KW-0238">DNA-binding</keyword>
<feature type="coiled-coil region" evidence="2">
    <location>
        <begin position="191"/>
        <end position="264"/>
    </location>
</feature>
<evidence type="ECO:0000256" key="1">
    <source>
        <dbReference type="ARBA" id="ARBA00023125"/>
    </source>
</evidence>
<evidence type="ECO:0000313" key="4">
    <source>
        <dbReference type="EMBL" id="GAG99098.1"/>
    </source>
</evidence>
<accession>X1CSN1</accession>
<gene>
    <name evidence="4" type="ORF">S01H4_41428</name>
</gene>
<dbReference type="InterPro" id="IPR003115">
    <property type="entry name" value="ParB_N"/>
</dbReference>
<dbReference type="SUPFAM" id="SSF110849">
    <property type="entry name" value="ParB/Sulfiredoxin"/>
    <property type="match status" value="1"/>
</dbReference>
<protein>
    <recommendedName>
        <fullName evidence="3">ParB-like N-terminal domain-containing protein</fullName>
    </recommendedName>
</protein>
<comment type="caution">
    <text evidence="4">The sequence shown here is derived from an EMBL/GenBank/DDBJ whole genome shotgun (WGS) entry which is preliminary data.</text>
</comment>
<organism evidence="4">
    <name type="scientific">marine sediment metagenome</name>
    <dbReference type="NCBI Taxonomy" id="412755"/>
    <lineage>
        <taxon>unclassified sequences</taxon>
        <taxon>metagenomes</taxon>
        <taxon>ecological metagenomes</taxon>
    </lineage>
</organism>
<dbReference type="Gene3D" id="3.90.1530.30">
    <property type="match status" value="1"/>
</dbReference>
<dbReference type="FunFam" id="3.90.1530.30:FF:000001">
    <property type="entry name" value="Chromosome partitioning protein ParB"/>
    <property type="match status" value="1"/>
</dbReference>
<dbReference type="InterPro" id="IPR004437">
    <property type="entry name" value="ParB/RepB/Spo0J"/>
</dbReference>
<dbReference type="EMBL" id="BART01022655">
    <property type="protein sequence ID" value="GAG99098.1"/>
    <property type="molecule type" value="Genomic_DNA"/>
</dbReference>
<dbReference type="InterPro" id="IPR036086">
    <property type="entry name" value="ParB/Sulfiredoxin_sf"/>
</dbReference>
<dbReference type="InterPro" id="IPR050336">
    <property type="entry name" value="Chromosome_partition/occlusion"/>
</dbReference>
<dbReference type="PANTHER" id="PTHR33375">
    <property type="entry name" value="CHROMOSOME-PARTITIONING PROTEIN PARB-RELATED"/>
    <property type="match status" value="1"/>
</dbReference>
<sequence>MNDEIPIGKLLANNYNPRKRFDSAKMKELEGSIESQGIVQAITVRPLENGKYEVVAGMRRFKAAKNVGLKKVPAMIRILDDEEARLLSITENLERADLTPIEEARSFADYLGWDEQHHFEDGQQKGILALVQGLAASIPMSEKTIYNRLNLLHLPESLQVRVEQETLQVKVAQVISRLKGLWEIRVKGLTNEEIDEKRDNIKNEIHELMLEISKTVKNEAETRKRVNDYIEAEQMNLEQREKLAGKLKEELDEAQNKLLEFYQEI</sequence>
<reference evidence="4" key="1">
    <citation type="journal article" date="2014" name="Front. Microbiol.">
        <title>High frequency of phylogenetically diverse reductive dehalogenase-homologous genes in deep subseafloor sedimentary metagenomes.</title>
        <authorList>
            <person name="Kawai M."/>
            <person name="Futagami T."/>
            <person name="Toyoda A."/>
            <person name="Takaki Y."/>
            <person name="Nishi S."/>
            <person name="Hori S."/>
            <person name="Arai W."/>
            <person name="Tsubouchi T."/>
            <person name="Morono Y."/>
            <person name="Uchiyama I."/>
            <person name="Ito T."/>
            <person name="Fujiyama A."/>
            <person name="Inagaki F."/>
            <person name="Takami H."/>
        </authorList>
    </citation>
    <scope>NUCLEOTIDE SEQUENCE</scope>
    <source>
        <strain evidence="4">Expedition CK06-06</strain>
    </source>
</reference>
<feature type="domain" description="ParB-like N-terminal" evidence="3">
    <location>
        <begin position="3"/>
        <end position="93"/>
    </location>
</feature>
<dbReference type="Pfam" id="PF02195">
    <property type="entry name" value="ParB_N"/>
    <property type="match status" value="1"/>
</dbReference>
<name>X1CSN1_9ZZZZ</name>
<dbReference type="Gene3D" id="1.10.10.2830">
    <property type="match status" value="1"/>
</dbReference>